<name>D6PI02_9CAUD</name>
<reference evidence="1 2" key="1">
    <citation type="journal article" date="2010" name="ISME J.">
        <title>Metagenome of the Mediterranean deep chlorophyll maximum studied by direct and fosmid library 454 pyrosequencing.</title>
        <authorList>
            <person name="Ghai R."/>
            <person name="Martin-Cuadrado A.B."/>
            <person name="Molto A.G."/>
            <person name="Heredia I.G."/>
            <person name="Cabrera R."/>
            <person name="Martin J."/>
            <person name="Verdu M."/>
            <person name="Deschamps P."/>
            <person name="Moreira D."/>
            <person name="Lopez-Garcia P."/>
            <person name="Mira A."/>
            <person name="Rodriguez-Valera F."/>
        </authorList>
    </citation>
    <scope>NUCLEOTIDE SEQUENCE [LARGE SCALE GENOMIC DNA]</scope>
</reference>
<sequence>MLQPQVQHTYYLKDAHVYYHEGMSCMHIITDDGEISLENLDIKELRNAIKRRTK</sequence>
<accession>D6PI02</accession>
<dbReference type="Proteomes" id="UP000517764">
    <property type="component" value="Segment"/>
</dbReference>
<protein>
    <submittedName>
        <fullName evidence="1">Uncharacterized protein</fullName>
    </submittedName>
</protein>
<keyword evidence="2" id="KW-1185">Reference proteome</keyword>
<dbReference type="KEGG" id="vg:54998838"/>
<dbReference type="GeneID" id="54998838"/>
<evidence type="ECO:0000313" key="1">
    <source>
        <dbReference type="EMBL" id="ADD95353.1"/>
    </source>
</evidence>
<evidence type="ECO:0000313" key="2">
    <source>
        <dbReference type="Proteomes" id="UP000517764"/>
    </source>
</evidence>
<organism evidence="1 2">
    <name type="scientific">uncultured phage MedDCM-OCT-S05-C243</name>
    <dbReference type="NCBI Taxonomy" id="743558"/>
    <lineage>
        <taxon>Viruses</taxon>
        <taxon>Duplodnaviria</taxon>
        <taxon>Heunggongvirae</taxon>
        <taxon>Uroviricota</taxon>
        <taxon>Caudoviricetes</taxon>
        <taxon>Autographivirales</taxon>
        <taxon>Podivirus</taxon>
        <taxon>Podivirus S05C243</taxon>
    </lineage>
</organism>
<dbReference type="EMBL" id="GU943065">
    <property type="protein sequence ID" value="ADD95353.1"/>
    <property type="molecule type" value="Genomic_DNA"/>
</dbReference>
<proteinExistence type="predicted"/>
<dbReference type="RefSeq" id="YP_009807946.1">
    <property type="nucleotide sequence ID" value="NC_048032.1"/>
</dbReference>